<protein>
    <submittedName>
        <fullName evidence="1">Uncharacterized protein</fullName>
    </submittedName>
</protein>
<reference evidence="1 3" key="1">
    <citation type="submission" date="2020-02" db="EMBL/GenBank/DDBJ databases">
        <authorList>
            <person name="Ferguson B K."/>
        </authorList>
    </citation>
    <scope>NUCLEOTIDE SEQUENCE [LARGE SCALE GENOMIC DNA]</scope>
</reference>
<feature type="non-terminal residue" evidence="1">
    <location>
        <position position="80"/>
    </location>
</feature>
<dbReference type="Proteomes" id="UP000479000">
    <property type="component" value="Unassembled WGS sequence"/>
</dbReference>
<accession>A0A6H5FZG8</accession>
<name>A0A6H5FZG8_9HEMI</name>
<keyword evidence="3" id="KW-1185">Reference proteome</keyword>
<proteinExistence type="predicted"/>
<dbReference type="AlphaFoldDB" id="A0A6H5FZG8"/>
<evidence type="ECO:0000313" key="2">
    <source>
        <dbReference type="EMBL" id="CAB0000857.1"/>
    </source>
</evidence>
<dbReference type="EMBL" id="CADCXU010010120">
    <property type="protein sequence ID" value="CAB0000857.1"/>
    <property type="molecule type" value="Genomic_DNA"/>
</dbReference>
<dbReference type="EMBL" id="CADCXU010003071">
    <property type="protein sequence ID" value="CAA9995109.1"/>
    <property type="molecule type" value="Genomic_DNA"/>
</dbReference>
<organism evidence="1 3">
    <name type="scientific">Nesidiocoris tenuis</name>
    <dbReference type="NCBI Taxonomy" id="355587"/>
    <lineage>
        <taxon>Eukaryota</taxon>
        <taxon>Metazoa</taxon>
        <taxon>Ecdysozoa</taxon>
        <taxon>Arthropoda</taxon>
        <taxon>Hexapoda</taxon>
        <taxon>Insecta</taxon>
        <taxon>Pterygota</taxon>
        <taxon>Neoptera</taxon>
        <taxon>Paraneoptera</taxon>
        <taxon>Hemiptera</taxon>
        <taxon>Heteroptera</taxon>
        <taxon>Panheteroptera</taxon>
        <taxon>Cimicomorpha</taxon>
        <taxon>Miridae</taxon>
        <taxon>Dicyphina</taxon>
        <taxon>Nesidiocoris</taxon>
    </lineage>
</organism>
<gene>
    <name evidence="1" type="ORF">NTEN_LOCUS1900</name>
    <name evidence="2" type="ORF">NTEN_LOCUS6644</name>
</gene>
<evidence type="ECO:0000313" key="1">
    <source>
        <dbReference type="EMBL" id="CAA9995109.1"/>
    </source>
</evidence>
<evidence type="ECO:0000313" key="3">
    <source>
        <dbReference type="Proteomes" id="UP000479000"/>
    </source>
</evidence>
<sequence length="80" mass="8102">MAGPTCCYCDYRIYLRLLVGRLLGSVAPVCEILSGVRGPAPAASVAAAVAAAEVTAAGTEGIVAAVVLVRARVVRMANDL</sequence>